<gene>
    <name evidence="2" type="ORF">GH714_022151</name>
</gene>
<evidence type="ECO:0000313" key="3">
    <source>
        <dbReference type="Proteomes" id="UP000467840"/>
    </source>
</evidence>
<dbReference type="Proteomes" id="UP000467840">
    <property type="component" value="Chromosome 14"/>
</dbReference>
<dbReference type="PANTHER" id="PTHR34778:SF2">
    <property type="entry name" value="OS02G0580700 PROTEIN"/>
    <property type="match status" value="1"/>
</dbReference>
<dbReference type="AlphaFoldDB" id="A0A6A6MH97"/>
<name>A0A6A6MH97_HEVBR</name>
<reference evidence="2 3" key="1">
    <citation type="journal article" date="2020" name="Mol. Plant">
        <title>The Chromosome-Based Rubber Tree Genome Provides New Insights into Spurge Genome Evolution and Rubber Biosynthesis.</title>
        <authorList>
            <person name="Liu J."/>
            <person name="Shi C."/>
            <person name="Shi C.C."/>
            <person name="Li W."/>
            <person name="Zhang Q.J."/>
            <person name="Zhang Y."/>
            <person name="Li K."/>
            <person name="Lu H.F."/>
            <person name="Shi C."/>
            <person name="Zhu S.T."/>
            <person name="Xiao Z.Y."/>
            <person name="Nan H."/>
            <person name="Yue Y."/>
            <person name="Zhu X.G."/>
            <person name="Wu Y."/>
            <person name="Hong X.N."/>
            <person name="Fan G.Y."/>
            <person name="Tong Y."/>
            <person name="Zhang D."/>
            <person name="Mao C.L."/>
            <person name="Liu Y.L."/>
            <person name="Hao S.J."/>
            <person name="Liu W.Q."/>
            <person name="Lv M.Q."/>
            <person name="Zhang H.B."/>
            <person name="Liu Y."/>
            <person name="Hu-Tang G.R."/>
            <person name="Wang J.P."/>
            <person name="Wang J.H."/>
            <person name="Sun Y.H."/>
            <person name="Ni S.B."/>
            <person name="Chen W.B."/>
            <person name="Zhang X.C."/>
            <person name="Jiao Y.N."/>
            <person name="Eichler E.E."/>
            <person name="Li G.H."/>
            <person name="Liu X."/>
            <person name="Gao L.Z."/>
        </authorList>
    </citation>
    <scope>NUCLEOTIDE SEQUENCE [LARGE SCALE GENOMIC DNA]</scope>
    <source>
        <strain evidence="3">cv. GT1</strain>
        <tissue evidence="2">Leaf</tissue>
    </source>
</reference>
<dbReference type="PANTHER" id="PTHR34778">
    <property type="entry name" value="OS02G0580700 PROTEIN"/>
    <property type="match status" value="1"/>
</dbReference>
<proteinExistence type="predicted"/>
<protein>
    <submittedName>
        <fullName evidence="2">Uncharacterized protein</fullName>
    </submittedName>
</protein>
<organism evidence="2 3">
    <name type="scientific">Hevea brasiliensis</name>
    <name type="common">Para rubber tree</name>
    <name type="synonym">Siphonia brasiliensis</name>
    <dbReference type="NCBI Taxonomy" id="3981"/>
    <lineage>
        <taxon>Eukaryota</taxon>
        <taxon>Viridiplantae</taxon>
        <taxon>Streptophyta</taxon>
        <taxon>Embryophyta</taxon>
        <taxon>Tracheophyta</taxon>
        <taxon>Spermatophyta</taxon>
        <taxon>Magnoliopsida</taxon>
        <taxon>eudicotyledons</taxon>
        <taxon>Gunneridae</taxon>
        <taxon>Pentapetalae</taxon>
        <taxon>rosids</taxon>
        <taxon>fabids</taxon>
        <taxon>Malpighiales</taxon>
        <taxon>Euphorbiaceae</taxon>
        <taxon>Crotonoideae</taxon>
        <taxon>Micrandreae</taxon>
        <taxon>Hevea</taxon>
    </lineage>
</organism>
<sequence>MFKPRKNRTIDNISQKDPVPITSSKSPLSTSEMITQSGSVEVAESELEFDRTCSFRNTKSNKLSIDELELTVQDIEYAESSEFPVSKTDFGIASVLLSNSNPKEPDVTDAAPTQSMSNKFLKYTFQRKRKRKLPSSPDGDSSLTMASLRFCLFEHLERLGNCVHVKRIGSCLLSHRHVGTTDLVAPTSMKVEYVKFFQLKLAREL</sequence>
<evidence type="ECO:0000256" key="1">
    <source>
        <dbReference type="SAM" id="MobiDB-lite"/>
    </source>
</evidence>
<feature type="compositionally biased region" description="Polar residues" evidence="1">
    <location>
        <begin position="10"/>
        <end position="39"/>
    </location>
</feature>
<dbReference type="EMBL" id="JAAGAX010000006">
    <property type="protein sequence ID" value="KAF2311379.1"/>
    <property type="molecule type" value="Genomic_DNA"/>
</dbReference>
<feature type="region of interest" description="Disordered" evidence="1">
    <location>
        <begin position="1"/>
        <end position="39"/>
    </location>
</feature>
<comment type="caution">
    <text evidence="2">The sequence shown here is derived from an EMBL/GenBank/DDBJ whole genome shotgun (WGS) entry which is preliminary data.</text>
</comment>
<evidence type="ECO:0000313" key="2">
    <source>
        <dbReference type="EMBL" id="KAF2311379.1"/>
    </source>
</evidence>
<keyword evidence="3" id="KW-1185">Reference proteome</keyword>
<accession>A0A6A6MH97</accession>